<protein>
    <submittedName>
        <fullName evidence="1">Extracellular solute-binding protein</fullName>
    </submittedName>
</protein>
<dbReference type="OrthoDB" id="5171781at2"/>
<organism evidence="1 2">
    <name type="scientific">Rhodococcus triatomae</name>
    <dbReference type="NCBI Taxonomy" id="300028"/>
    <lineage>
        <taxon>Bacteria</taxon>
        <taxon>Bacillati</taxon>
        <taxon>Actinomycetota</taxon>
        <taxon>Actinomycetes</taxon>
        <taxon>Mycobacteriales</taxon>
        <taxon>Nocardiaceae</taxon>
        <taxon>Rhodococcus</taxon>
    </lineage>
</organism>
<dbReference type="EMBL" id="FNDN01000012">
    <property type="protein sequence ID" value="SDI88805.1"/>
    <property type="molecule type" value="Genomic_DNA"/>
</dbReference>
<proteinExistence type="predicted"/>
<dbReference type="PROSITE" id="PS51257">
    <property type="entry name" value="PROKAR_LIPOPROTEIN"/>
    <property type="match status" value="1"/>
</dbReference>
<reference evidence="1 2" key="1">
    <citation type="submission" date="2016-10" db="EMBL/GenBank/DDBJ databases">
        <authorList>
            <person name="de Groot N.N."/>
        </authorList>
    </citation>
    <scope>NUCLEOTIDE SEQUENCE [LARGE SCALE GENOMIC DNA]</scope>
    <source>
        <strain evidence="1 2">DSM 44892</strain>
    </source>
</reference>
<name>A0A1G8P935_9NOCA</name>
<dbReference type="InterPro" id="IPR036465">
    <property type="entry name" value="vWFA_dom_sf"/>
</dbReference>
<dbReference type="SMART" id="SM00327">
    <property type="entry name" value="VWA"/>
    <property type="match status" value="1"/>
</dbReference>
<dbReference type="Proteomes" id="UP000183263">
    <property type="component" value="Unassembled WGS sequence"/>
</dbReference>
<dbReference type="AlphaFoldDB" id="A0A1G8P935"/>
<dbReference type="Pfam" id="PF13531">
    <property type="entry name" value="SBP_bac_11"/>
    <property type="match status" value="1"/>
</dbReference>
<dbReference type="Gene3D" id="3.40.50.410">
    <property type="entry name" value="von Willebrand factor, type A domain"/>
    <property type="match status" value="1"/>
</dbReference>
<keyword evidence="2" id="KW-1185">Reference proteome</keyword>
<dbReference type="PROSITE" id="PS50234">
    <property type="entry name" value="VWFA"/>
    <property type="match status" value="1"/>
</dbReference>
<evidence type="ECO:0000313" key="1">
    <source>
        <dbReference type="EMBL" id="SDI88805.1"/>
    </source>
</evidence>
<sequence>MGRHRDDRRFRGVSTGLVVAVLACAVVAAAVFGWLQLRDRIQDQGTAAAEACVEGESILHVAADPAIAPRLAEIAREFSATTPVIRDRCVTAEVTPVASDSARDALTTESGWNDDLGPRPALWVPSSTHDARRVAPTAVANGEPRSLATSPIVLAAPTVLAEAMTEAGTGWRDLPWMQNDPAALAPWGLPEWGSLGLALPMGPESPGTEMALEAVAAAVADEGAGPVTEEVAQSDPVRSAIVALGSGYQAAGGQPEATAPALLESLAGDPDPADAAVHAVPTTEQSILTLLRDRPDAGIAAVAPAGATPVADYPAVTLRGPGTDDTTSRAAAQFVDFALDPQRAQVFTDHGFRVGGAEGPEGVGPRPLPPIGTPLVPADAATATELTAAARDPLGERNTVVILDVSQTMGTDNDGRSRLEAASSALAAHVERSPGSSNLGLWTAGSGADGAVGYRIAVPLGPVSEEGLPGGTRSESLVASLGDQSASGRPTPYAALSEAYERAAAGYVPGRPNSILLVTDGTTDTSPGIDRAALLSAISDSADSSRPVTVDVLVLGGSGPSPDTATLQTVADRTGGSLVRVDSADDAAVAAAVNRMLS</sequence>
<evidence type="ECO:0000313" key="2">
    <source>
        <dbReference type="Proteomes" id="UP000183263"/>
    </source>
</evidence>
<gene>
    <name evidence="1" type="ORF">SAMN05444695_112101</name>
</gene>
<accession>A0A1G8P935</accession>
<dbReference type="InterPro" id="IPR002035">
    <property type="entry name" value="VWF_A"/>
</dbReference>
<dbReference type="SUPFAM" id="SSF53300">
    <property type="entry name" value="vWA-like"/>
    <property type="match status" value="1"/>
</dbReference>